<feature type="region of interest" description="Disordered" evidence="1">
    <location>
        <begin position="95"/>
        <end position="123"/>
    </location>
</feature>
<keyword evidence="4" id="KW-1185">Reference proteome</keyword>
<protein>
    <recommendedName>
        <fullName evidence="2">AHC1-like C2H2 zinc-finger domain-containing protein</fullName>
    </recommendedName>
</protein>
<feature type="region of interest" description="Disordered" evidence="1">
    <location>
        <begin position="428"/>
        <end position="455"/>
    </location>
</feature>
<gene>
    <name evidence="3" type="ORF">PG993_005087</name>
</gene>
<feature type="compositionally biased region" description="Basic residues" evidence="1">
    <location>
        <begin position="677"/>
        <end position="687"/>
    </location>
</feature>
<feature type="region of interest" description="Disordered" evidence="1">
    <location>
        <begin position="37"/>
        <end position="57"/>
    </location>
</feature>
<evidence type="ECO:0000313" key="4">
    <source>
        <dbReference type="Proteomes" id="UP001444661"/>
    </source>
</evidence>
<feature type="compositionally biased region" description="Low complexity" evidence="1">
    <location>
        <begin position="499"/>
        <end position="508"/>
    </location>
</feature>
<name>A0ABR1THA9_9PEZI</name>
<feature type="compositionally biased region" description="Polar residues" evidence="1">
    <location>
        <begin position="522"/>
        <end position="536"/>
    </location>
</feature>
<dbReference type="InterPro" id="IPR058706">
    <property type="entry name" value="zf-C2H2_AHC1-like"/>
</dbReference>
<organism evidence="3 4">
    <name type="scientific">Apiospora rasikravindrae</name>
    <dbReference type="NCBI Taxonomy" id="990691"/>
    <lineage>
        <taxon>Eukaryota</taxon>
        <taxon>Fungi</taxon>
        <taxon>Dikarya</taxon>
        <taxon>Ascomycota</taxon>
        <taxon>Pezizomycotina</taxon>
        <taxon>Sordariomycetes</taxon>
        <taxon>Xylariomycetidae</taxon>
        <taxon>Amphisphaeriales</taxon>
        <taxon>Apiosporaceae</taxon>
        <taxon>Apiospora</taxon>
    </lineage>
</organism>
<accession>A0ABR1THA9</accession>
<feature type="region of interest" description="Disordered" evidence="1">
    <location>
        <begin position="481"/>
        <end position="652"/>
    </location>
</feature>
<feature type="region of interest" description="Disordered" evidence="1">
    <location>
        <begin position="667"/>
        <end position="687"/>
    </location>
</feature>
<feature type="compositionally biased region" description="Low complexity" evidence="1">
    <location>
        <begin position="550"/>
        <end position="565"/>
    </location>
</feature>
<feature type="compositionally biased region" description="Acidic residues" evidence="1">
    <location>
        <begin position="487"/>
        <end position="498"/>
    </location>
</feature>
<dbReference type="Pfam" id="PF25909">
    <property type="entry name" value="zf-C2H2_AHC1"/>
    <property type="match status" value="1"/>
</dbReference>
<proteinExistence type="predicted"/>
<evidence type="ECO:0000313" key="3">
    <source>
        <dbReference type="EMBL" id="KAK8045063.1"/>
    </source>
</evidence>
<dbReference type="EMBL" id="JAQQWK010000003">
    <property type="protein sequence ID" value="KAK8045063.1"/>
    <property type="molecule type" value="Genomic_DNA"/>
</dbReference>
<evidence type="ECO:0000259" key="2">
    <source>
        <dbReference type="Pfam" id="PF25909"/>
    </source>
</evidence>
<sequence>MLMFRFWGSDSRGSDKPDQVLHQPMLDFAKPVQSLVSEPCKVTSPSRPPKRRRQSNAAIASHLAAAAPAVKRLRVDEDDQDESRPKKKVALVAQGAEDETVRSQAPPTPQSQTLSQSRRGSAELEHAKEIIQHQFSHDILLKHNELRLIQQELAKCQVALEQLRRCHLIPYPVNAPTPDQMLQISSGMGPALKAKAGDKVPQWAPPFGVTDGPYARHYAKWLIPDPKFDGIVPESSVHAESTRFRNGVESRSMRNSFGEVGVMPTKGRPPRGSAGQKLHALSNGYPQPKDKAGPCVLKRSDGKTVKLVCLDCNRENFSSTQGFINHCRIAHKRDFKSHEEAAVACGHPIEVEETRGEAQEEKPAAVSVSSTNSAAAVSATPTVATGLVHPFARQNGLAESEPYFSVLARIKESMDMFKKGQLPNVKSIPGVPSTPVSSKPSNHAPAKFAASADSPHLSRLLQSRGKSMDLSELVRDAKTKINLDEVMSPEDEDSEEVEPSSLLPSDSDQGAAMRMPRIPARTTKSPIPLPSTTRPVSSKGRPPVGLPVGAYATPVPTPATQAAPEQEPELPRIDDEMELELSPNTAISNNAPSLVSDDGEYDDSVDGSSDESVANDSIDAESMSDVAEIGFDDDHVGPRGIRHHRGSTAGHTAVRLRKEDNKHVTIVSPVKNDGGPKKRGRPPVKGT</sequence>
<reference evidence="3 4" key="1">
    <citation type="submission" date="2023-01" db="EMBL/GenBank/DDBJ databases">
        <title>Analysis of 21 Apiospora genomes using comparative genomics revels a genus with tremendous synthesis potential of carbohydrate active enzymes and secondary metabolites.</title>
        <authorList>
            <person name="Sorensen T."/>
        </authorList>
    </citation>
    <scope>NUCLEOTIDE SEQUENCE [LARGE SCALE GENOMIC DNA]</scope>
    <source>
        <strain evidence="3 4">CBS 33761</strain>
    </source>
</reference>
<feature type="compositionally biased region" description="Polar residues" evidence="1">
    <location>
        <begin position="102"/>
        <end position="119"/>
    </location>
</feature>
<evidence type="ECO:0000256" key="1">
    <source>
        <dbReference type="SAM" id="MobiDB-lite"/>
    </source>
</evidence>
<feature type="compositionally biased region" description="Acidic residues" evidence="1">
    <location>
        <begin position="597"/>
        <end position="609"/>
    </location>
</feature>
<comment type="caution">
    <text evidence="3">The sequence shown here is derived from an EMBL/GenBank/DDBJ whole genome shotgun (WGS) entry which is preliminary data.</text>
</comment>
<feature type="domain" description="AHC1-like C2H2 zinc-finger" evidence="2">
    <location>
        <begin position="291"/>
        <end position="341"/>
    </location>
</feature>
<feature type="compositionally biased region" description="Polar residues" evidence="1">
    <location>
        <begin position="582"/>
        <end position="593"/>
    </location>
</feature>
<feature type="region of interest" description="Disordered" evidence="1">
    <location>
        <begin position="258"/>
        <end position="277"/>
    </location>
</feature>
<dbReference type="Proteomes" id="UP001444661">
    <property type="component" value="Unassembled WGS sequence"/>
</dbReference>